<dbReference type="RefSeq" id="WP_128946198.1">
    <property type="nucleotide sequence ID" value="NZ_LBJM01000066.1"/>
</dbReference>
<sequence length="353" mass="39974">MIFNVQMTAEEISSADKANLQRFFTEALRAHRIGYHLLVVERAIVDKLLATLDLADVDKVMLRQLRAEFTQTADLVRRSTWHVRVRAGGPMRVVGNAVEIALDAACHPELFSRPLLLIEDEITDGKFYEFLLTNVREVLNLPLLKWETAHGGGERIIEVANQKIRDGRIVCAIYDTDVQSPLGYESKKARELRELGASSSWKLFFPIPTPGREIENIVPLEVVSLLQCAHGNGAAQSVLFDLASRERQAGHDASDVYWLHFDIKLGCSHENLAKACCAEELRWLQRKLSLVVTDLAAFHINGYGANVVPLLLDTGYALSEFRRLMRANWWLELFKDFILRFAWVFAGGVHHRT</sequence>
<gene>
    <name evidence="1" type="ORF">XH94_24375</name>
</gene>
<evidence type="ECO:0000313" key="2">
    <source>
        <dbReference type="Proteomes" id="UP000290565"/>
    </source>
</evidence>
<reference evidence="1 2" key="1">
    <citation type="submission" date="2015-04" db="EMBL/GenBank/DDBJ databases">
        <title>Comparative genomics of rhizobia nodulating Arachis hypogaea in China.</title>
        <authorList>
            <person name="Li Y."/>
        </authorList>
    </citation>
    <scope>NUCLEOTIDE SEQUENCE [LARGE SCALE GENOMIC DNA]</scope>
    <source>
        <strain evidence="1 2">CCBAU 51787</strain>
    </source>
</reference>
<protein>
    <submittedName>
        <fullName evidence="1">Uncharacterized protein</fullName>
    </submittedName>
</protein>
<proteinExistence type="predicted"/>
<name>A0A4V1L379_9BRAD</name>
<organism evidence="1 2">
    <name type="scientific">Bradyrhizobium zhanjiangense</name>
    <dbReference type="NCBI Taxonomy" id="1325107"/>
    <lineage>
        <taxon>Bacteria</taxon>
        <taxon>Pseudomonadati</taxon>
        <taxon>Pseudomonadota</taxon>
        <taxon>Alphaproteobacteria</taxon>
        <taxon>Hyphomicrobiales</taxon>
        <taxon>Nitrobacteraceae</taxon>
        <taxon>Bradyrhizobium</taxon>
    </lineage>
</organism>
<dbReference type="Proteomes" id="UP000290565">
    <property type="component" value="Unassembled WGS sequence"/>
</dbReference>
<dbReference type="EMBL" id="LBJM01000066">
    <property type="protein sequence ID" value="RXH37033.1"/>
    <property type="molecule type" value="Genomic_DNA"/>
</dbReference>
<dbReference type="AlphaFoldDB" id="A0A4V1L379"/>
<comment type="caution">
    <text evidence="1">The sequence shown here is derived from an EMBL/GenBank/DDBJ whole genome shotgun (WGS) entry which is preliminary data.</text>
</comment>
<accession>A0A4V1L379</accession>
<evidence type="ECO:0000313" key="1">
    <source>
        <dbReference type="EMBL" id="RXH37033.1"/>
    </source>
</evidence>